<dbReference type="Gene3D" id="3.30.70.330">
    <property type="match status" value="1"/>
</dbReference>
<feature type="domain" description="RRM" evidence="3">
    <location>
        <begin position="41"/>
        <end position="118"/>
    </location>
</feature>
<dbReference type="PROSITE" id="PS50102">
    <property type="entry name" value="RRM"/>
    <property type="match status" value="1"/>
</dbReference>
<evidence type="ECO:0000256" key="2">
    <source>
        <dbReference type="SAM" id="MobiDB-lite"/>
    </source>
</evidence>
<dbReference type="EMBL" id="BPVZ01000042">
    <property type="protein sequence ID" value="GKV15203.1"/>
    <property type="molecule type" value="Genomic_DNA"/>
</dbReference>
<dbReference type="InterPro" id="IPR012677">
    <property type="entry name" value="Nucleotide-bd_a/b_plait_sf"/>
</dbReference>
<comment type="caution">
    <text evidence="4">The sequence shown here is derived from an EMBL/GenBank/DDBJ whole genome shotgun (WGS) entry which is preliminary data.</text>
</comment>
<feature type="region of interest" description="Disordered" evidence="2">
    <location>
        <begin position="156"/>
        <end position="189"/>
    </location>
</feature>
<accession>A0AAV5JKT7</accession>
<dbReference type="InterPro" id="IPR035979">
    <property type="entry name" value="RBD_domain_sf"/>
</dbReference>
<proteinExistence type="predicted"/>
<feature type="compositionally biased region" description="Basic and acidic residues" evidence="2">
    <location>
        <begin position="446"/>
        <end position="474"/>
    </location>
</feature>
<sequence length="500" mass="57135">MESSRVTARSAAARKDSGYRQRQGYRNKVAEYSSQVAGWSSNFFFYNFPEELEAKFLWNSFQMYGKVVDVYIPRNRDKRGKRYGFVRLTRVKNEIQMERRLNEIWIGSYKMRVKLANDRQRKPSPYRKVHGKPKVSRSTNIMNRLVIPGQTYAQAVKGQGRREDKVPDQAQEKEKNEIPKTEDVKTRAQGNMEAEITEKIAEAEKTEKIVEYTPSGDELKWLEGGMVAVARSMALIPEIQEQMDADGGLISLSPIGGRRVLLTEKVTGIIANYMKQNEELFSMWFESITPWEKAPEEESRLKWVRISGVPLKAWGERCFSDDCKISNQVKLKVGEQVYEIEITEEEWRSDPDWWLTENGRRSDLETESDFSNSWCQNEDPEMDMDEMGVGEDVGNDSEHLMKDLISNSNLKQRANQPGGLGTNKGNELGGTRFRCSNRVGPIRNAEIGKHNKGEQKTEDASRLLPREHGGDLGKRSTGGNSQNKTASGTERRSGQKEHRG</sequence>
<dbReference type="CDD" id="cd00590">
    <property type="entry name" value="RRM_SF"/>
    <property type="match status" value="1"/>
</dbReference>
<dbReference type="Pfam" id="PF00076">
    <property type="entry name" value="RRM_1"/>
    <property type="match status" value="1"/>
</dbReference>
<dbReference type="InterPro" id="IPR000504">
    <property type="entry name" value="RRM_dom"/>
</dbReference>
<feature type="compositionally biased region" description="Basic and acidic residues" evidence="2">
    <location>
        <begin position="160"/>
        <end position="186"/>
    </location>
</feature>
<dbReference type="SUPFAM" id="SSF54928">
    <property type="entry name" value="RNA-binding domain, RBD"/>
    <property type="match status" value="1"/>
</dbReference>
<evidence type="ECO:0000313" key="4">
    <source>
        <dbReference type="EMBL" id="GKV15203.1"/>
    </source>
</evidence>
<dbReference type="AlphaFoldDB" id="A0AAV5JKT7"/>
<evidence type="ECO:0000256" key="1">
    <source>
        <dbReference type="PROSITE-ProRule" id="PRU00176"/>
    </source>
</evidence>
<keyword evidence="1" id="KW-0694">RNA-binding</keyword>
<evidence type="ECO:0000259" key="3">
    <source>
        <dbReference type="PROSITE" id="PS50102"/>
    </source>
</evidence>
<keyword evidence="5" id="KW-1185">Reference proteome</keyword>
<name>A0AAV5JKT7_9ROSI</name>
<feature type="compositionally biased region" description="Basic and acidic residues" evidence="2">
    <location>
        <begin position="489"/>
        <end position="500"/>
    </location>
</feature>
<gene>
    <name evidence="4" type="ORF">SLEP1_g26005</name>
</gene>
<organism evidence="4 5">
    <name type="scientific">Rubroshorea leprosula</name>
    <dbReference type="NCBI Taxonomy" id="152421"/>
    <lineage>
        <taxon>Eukaryota</taxon>
        <taxon>Viridiplantae</taxon>
        <taxon>Streptophyta</taxon>
        <taxon>Embryophyta</taxon>
        <taxon>Tracheophyta</taxon>
        <taxon>Spermatophyta</taxon>
        <taxon>Magnoliopsida</taxon>
        <taxon>eudicotyledons</taxon>
        <taxon>Gunneridae</taxon>
        <taxon>Pentapetalae</taxon>
        <taxon>rosids</taxon>
        <taxon>malvids</taxon>
        <taxon>Malvales</taxon>
        <taxon>Dipterocarpaceae</taxon>
        <taxon>Rubroshorea</taxon>
    </lineage>
</organism>
<dbReference type="Proteomes" id="UP001054252">
    <property type="component" value="Unassembled WGS sequence"/>
</dbReference>
<dbReference type="GO" id="GO:0003723">
    <property type="term" value="F:RNA binding"/>
    <property type="evidence" value="ECO:0007669"/>
    <property type="project" value="UniProtKB-UniRule"/>
</dbReference>
<dbReference type="SMART" id="SM00360">
    <property type="entry name" value="RRM"/>
    <property type="match status" value="1"/>
</dbReference>
<protein>
    <recommendedName>
        <fullName evidence="3">RRM domain-containing protein</fullName>
    </recommendedName>
</protein>
<feature type="compositionally biased region" description="Polar residues" evidence="2">
    <location>
        <begin position="477"/>
        <end position="488"/>
    </location>
</feature>
<feature type="region of interest" description="Disordered" evidence="2">
    <location>
        <begin position="409"/>
        <end position="500"/>
    </location>
</feature>
<reference evidence="4 5" key="1">
    <citation type="journal article" date="2021" name="Commun. Biol.">
        <title>The genome of Shorea leprosula (Dipterocarpaceae) highlights the ecological relevance of drought in aseasonal tropical rainforests.</title>
        <authorList>
            <person name="Ng K.K.S."/>
            <person name="Kobayashi M.J."/>
            <person name="Fawcett J.A."/>
            <person name="Hatakeyama M."/>
            <person name="Paape T."/>
            <person name="Ng C.H."/>
            <person name="Ang C.C."/>
            <person name="Tnah L.H."/>
            <person name="Lee C.T."/>
            <person name="Nishiyama T."/>
            <person name="Sese J."/>
            <person name="O'Brien M.J."/>
            <person name="Copetti D."/>
            <person name="Mohd Noor M.I."/>
            <person name="Ong R.C."/>
            <person name="Putra M."/>
            <person name="Sireger I.Z."/>
            <person name="Indrioko S."/>
            <person name="Kosugi Y."/>
            <person name="Izuno A."/>
            <person name="Isagi Y."/>
            <person name="Lee S.L."/>
            <person name="Shimizu K.K."/>
        </authorList>
    </citation>
    <scope>NUCLEOTIDE SEQUENCE [LARGE SCALE GENOMIC DNA]</scope>
    <source>
        <strain evidence="4">214</strain>
    </source>
</reference>
<evidence type="ECO:0000313" key="5">
    <source>
        <dbReference type="Proteomes" id="UP001054252"/>
    </source>
</evidence>